<feature type="region of interest" description="Disordered" evidence="1">
    <location>
        <begin position="116"/>
        <end position="194"/>
    </location>
</feature>
<evidence type="ECO:0008006" key="6">
    <source>
        <dbReference type="Google" id="ProtNLM"/>
    </source>
</evidence>
<protein>
    <recommendedName>
        <fullName evidence="6">Ser-Thr-rich glycosyl-phosphatidyl-inositol-anchored membrane family-domain-containing protein</fullName>
    </recommendedName>
</protein>
<evidence type="ECO:0000313" key="4">
    <source>
        <dbReference type="EMBL" id="KAH8994873.1"/>
    </source>
</evidence>
<feature type="transmembrane region" description="Helical" evidence="2">
    <location>
        <begin position="200"/>
        <end position="218"/>
    </location>
</feature>
<dbReference type="PANTHER" id="PTHR37487">
    <property type="entry name" value="CHROMOSOME 1, WHOLE GENOME SHOTGUN SEQUENCE"/>
    <property type="match status" value="1"/>
</dbReference>
<keyword evidence="2" id="KW-0472">Membrane</keyword>
<feature type="signal peptide" evidence="3">
    <location>
        <begin position="1"/>
        <end position="16"/>
    </location>
</feature>
<evidence type="ECO:0000256" key="3">
    <source>
        <dbReference type="SAM" id="SignalP"/>
    </source>
</evidence>
<dbReference type="PANTHER" id="PTHR37487:SF2">
    <property type="entry name" value="EXPRESSED PROTEIN"/>
    <property type="match status" value="1"/>
</dbReference>
<evidence type="ECO:0000313" key="5">
    <source>
        <dbReference type="Proteomes" id="UP001201163"/>
    </source>
</evidence>
<feature type="chain" id="PRO_5042135311" description="Ser-Thr-rich glycosyl-phosphatidyl-inositol-anchored membrane family-domain-containing protein" evidence="3">
    <location>
        <begin position="17"/>
        <end position="219"/>
    </location>
</feature>
<keyword evidence="2" id="KW-1133">Transmembrane helix</keyword>
<accession>A0AAD4LK44</accession>
<proteinExistence type="predicted"/>
<gene>
    <name evidence="4" type="ORF">EDB92DRAFT_237315</name>
</gene>
<dbReference type="Proteomes" id="UP001201163">
    <property type="component" value="Unassembled WGS sequence"/>
</dbReference>
<keyword evidence="3" id="KW-0732">Signal</keyword>
<keyword evidence="2" id="KW-0812">Transmembrane</keyword>
<dbReference type="EMBL" id="JAKELL010000013">
    <property type="protein sequence ID" value="KAH8994873.1"/>
    <property type="molecule type" value="Genomic_DNA"/>
</dbReference>
<dbReference type="AlphaFoldDB" id="A0AAD4LK44"/>
<organism evidence="4 5">
    <name type="scientific">Lactarius akahatsu</name>
    <dbReference type="NCBI Taxonomy" id="416441"/>
    <lineage>
        <taxon>Eukaryota</taxon>
        <taxon>Fungi</taxon>
        <taxon>Dikarya</taxon>
        <taxon>Basidiomycota</taxon>
        <taxon>Agaricomycotina</taxon>
        <taxon>Agaricomycetes</taxon>
        <taxon>Russulales</taxon>
        <taxon>Russulaceae</taxon>
        <taxon>Lactarius</taxon>
    </lineage>
</organism>
<reference evidence="4" key="1">
    <citation type="submission" date="2022-01" db="EMBL/GenBank/DDBJ databases">
        <title>Comparative genomics reveals a dynamic genome evolution in the ectomycorrhizal milk-cap (Lactarius) mushrooms.</title>
        <authorList>
            <consortium name="DOE Joint Genome Institute"/>
            <person name="Lebreton A."/>
            <person name="Tang N."/>
            <person name="Kuo A."/>
            <person name="LaButti K."/>
            <person name="Drula E."/>
            <person name="Barry K."/>
            <person name="Clum A."/>
            <person name="Lipzen A."/>
            <person name="Mousain D."/>
            <person name="Ng V."/>
            <person name="Wang R."/>
            <person name="Wang X."/>
            <person name="Dai Y."/>
            <person name="Henrissat B."/>
            <person name="Grigoriev I.V."/>
            <person name="Guerin-Laguette A."/>
            <person name="Yu F."/>
            <person name="Martin F.M."/>
        </authorList>
    </citation>
    <scope>NUCLEOTIDE SEQUENCE</scope>
    <source>
        <strain evidence="4">QP</strain>
    </source>
</reference>
<sequence length="219" mass="21736">MNPFVLLTAFIALASALTVNTPASVVTCEPLKLTWDAAGSKSPFFLSIFPAGQPGVDALKQFPPQDGDNYTWGKVDLPPNTSFTVGLKDGDGNQAFSAPATVRAGSNTNCANTEVAEDKGVSSPSSSSSTTAEPGVAAATPSAGPTSSRAPVAAAGPYSSTAPSLSNAPKTAAASTSSSNVPPSQSPGVKANSAARDTSSAVVGIMTVVGVMSVVVFLA</sequence>
<name>A0AAD4LK44_9AGAM</name>
<evidence type="ECO:0000256" key="2">
    <source>
        <dbReference type="SAM" id="Phobius"/>
    </source>
</evidence>
<evidence type="ECO:0000256" key="1">
    <source>
        <dbReference type="SAM" id="MobiDB-lite"/>
    </source>
</evidence>
<keyword evidence="5" id="KW-1185">Reference proteome</keyword>
<comment type="caution">
    <text evidence="4">The sequence shown here is derived from an EMBL/GenBank/DDBJ whole genome shotgun (WGS) entry which is preliminary data.</text>
</comment>
<feature type="compositionally biased region" description="Low complexity" evidence="1">
    <location>
        <begin position="137"/>
        <end position="151"/>
    </location>
</feature>
<feature type="compositionally biased region" description="Low complexity" evidence="1">
    <location>
        <begin position="166"/>
        <end position="187"/>
    </location>
</feature>